<accession>A0ABT5YQX0</accession>
<dbReference type="Proteomes" id="UP001215503">
    <property type="component" value="Unassembled WGS sequence"/>
</dbReference>
<dbReference type="SUPFAM" id="SSF50800">
    <property type="entry name" value="PK beta-barrel domain-like"/>
    <property type="match status" value="1"/>
</dbReference>
<gene>
    <name evidence="2" type="ORF">P2G67_15445</name>
</gene>
<dbReference type="PROSITE" id="PS51340">
    <property type="entry name" value="MOSC"/>
    <property type="match status" value="1"/>
</dbReference>
<dbReference type="Pfam" id="PF03476">
    <property type="entry name" value="MOSC_N"/>
    <property type="match status" value="1"/>
</dbReference>
<keyword evidence="3" id="KW-1185">Reference proteome</keyword>
<evidence type="ECO:0000313" key="2">
    <source>
        <dbReference type="EMBL" id="MDF2097371.1"/>
    </source>
</evidence>
<sequence>MILQGLYRYPVKGLNGKALDRVALTSHARLPGDRRFALAHGSAPWEASLPRWLPPKHFYSLRSEPRLASLSADFDPDSGVLTLERRGRQLARAVITEPLGRAMIGQFFADYLGPDGRGVPKLVEAEAGEGMTDVPQPWISLLNLASVEDLARVARRPVDPRRFRANLWIEGAAAWEEFSWVGRNLRIGTAKLRVMEPIERCAATNVDPDSATVDMNLPLLLRRGYQHLNMGVYCEVVSDGEVASGDELLLD</sequence>
<dbReference type="InterPro" id="IPR005302">
    <property type="entry name" value="MoCF_Sase_C"/>
</dbReference>
<dbReference type="Pfam" id="PF03473">
    <property type="entry name" value="MOSC"/>
    <property type="match status" value="1"/>
</dbReference>
<feature type="domain" description="MOSC" evidence="1">
    <location>
        <begin position="97"/>
        <end position="251"/>
    </location>
</feature>
<evidence type="ECO:0000259" key="1">
    <source>
        <dbReference type="PROSITE" id="PS51340"/>
    </source>
</evidence>
<evidence type="ECO:0000313" key="3">
    <source>
        <dbReference type="Proteomes" id="UP001215503"/>
    </source>
</evidence>
<reference evidence="2 3" key="1">
    <citation type="submission" date="2023-03" db="EMBL/GenBank/DDBJ databases">
        <title>Fodinicurvata sp. CAU 1616 isolated from sea sendiment.</title>
        <authorList>
            <person name="Kim W."/>
        </authorList>
    </citation>
    <scope>NUCLEOTIDE SEQUENCE [LARGE SCALE GENOMIC DNA]</scope>
    <source>
        <strain evidence="2 3">CAU 1616</strain>
    </source>
</reference>
<dbReference type="RefSeq" id="WP_275824156.1">
    <property type="nucleotide sequence ID" value="NZ_JARHUD010000012.1"/>
</dbReference>
<protein>
    <submittedName>
        <fullName evidence="2">MOSC domain-containing protein</fullName>
    </submittedName>
</protein>
<dbReference type="EMBL" id="JARHUD010000012">
    <property type="protein sequence ID" value="MDF2097371.1"/>
    <property type="molecule type" value="Genomic_DNA"/>
</dbReference>
<dbReference type="InterPro" id="IPR011037">
    <property type="entry name" value="Pyrv_Knase-like_insert_dom_sf"/>
</dbReference>
<organism evidence="2 3">
    <name type="scientific">Aquibaculum arenosum</name>
    <dbReference type="NCBI Taxonomy" id="3032591"/>
    <lineage>
        <taxon>Bacteria</taxon>
        <taxon>Pseudomonadati</taxon>
        <taxon>Pseudomonadota</taxon>
        <taxon>Alphaproteobacteria</taxon>
        <taxon>Rhodospirillales</taxon>
        <taxon>Rhodovibrionaceae</taxon>
        <taxon>Aquibaculum</taxon>
    </lineage>
</organism>
<comment type="caution">
    <text evidence="2">The sequence shown here is derived from an EMBL/GenBank/DDBJ whole genome shotgun (WGS) entry which is preliminary data.</text>
</comment>
<name>A0ABT5YQX0_9PROT</name>
<dbReference type="Gene3D" id="2.40.33.20">
    <property type="entry name" value="PK beta-barrel domain-like"/>
    <property type="match status" value="1"/>
</dbReference>
<dbReference type="InterPro" id="IPR005303">
    <property type="entry name" value="MOCOS_middle"/>
</dbReference>
<proteinExistence type="predicted"/>